<dbReference type="Proteomes" id="UP000261520">
    <property type="component" value="Unplaced"/>
</dbReference>
<feature type="chain" id="PRO_5017401324" description="Glucagon / GIP / secretin / VIP family domain-containing protein" evidence="5">
    <location>
        <begin position="16"/>
        <end position="99"/>
    </location>
</feature>
<dbReference type="GO" id="GO:0007188">
    <property type="term" value="P:adenylate cyclase-modulating G protein-coupled receptor signaling pathway"/>
    <property type="evidence" value="ECO:0007669"/>
    <property type="project" value="TreeGrafter"/>
</dbReference>
<dbReference type="PROSITE" id="PS00260">
    <property type="entry name" value="GLUCAGON"/>
    <property type="match status" value="1"/>
</dbReference>
<name>A0A3B4BGI2_9GOBI</name>
<sequence length="99" mass="11830">MFIWLFLCFVEYILSCILEIKMKTALNLHVFVFFFSRWRLYDIEKGHRFIRRHSDGTFTSDFTNTQDRKKAKDFVKWLASTKRGRSVLIGVSSMLNIVL</sequence>
<proteinExistence type="inferred from homology"/>
<dbReference type="GO" id="GO:0043066">
    <property type="term" value="P:negative regulation of apoptotic process"/>
    <property type="evidence" value="ECO:0007669"/>
    <property type="project" value="TreeGrafter"/>
</dbReference>
<dbReference type="Ensembl" id="ENSPMGT00000030836.1">
    <property type="protein sequence ID" value="ENSPMGP00000028968.1"/>
    <property type="gene ID" value="ENSPMGG00000023315.1"/>
</dbReference>
<evidence type="ECO:0000259" key="6">
    <source>
        <dbReference type="PROSITE" id="PS00260"/>
    </source>
</evidence>
<keyword evidence="8" id="KW-1185">Reference proteome</keyword>
<dbReference type="Pfam" id="PF00123">
    <property type="entry name" value="Hormone_2"/>
    <property type="match status" value="1"/>
</dbReference>
<keyword evidence="5" id="KW-0732">Signal</keyword>
<dbReference type="InterPro" id="IPR000532">
    <property type="entry name" value="Glucagon_GIP_secretin_VIP"/>
</dbReference>
<dbReference type="GO" id="GO:0031769">
    <property type="term" value="F:glucagon receptor binding"/>
    <property type="evidence" value="ECO:0007669"/>
    <property type="project" value="TreeGrafter"/>
</dbReference>
<comment type="similarity">
    <text evidence="2">Belongs to the glucagon family.</text>
</comment>
<dbReference type="SMART" id="SM00070">
    <property type="entry name" value="GLUCA"/>
    <property type="match status" value="1"/>
</dbReference>
<feature type="signal peptide" evidence="5">
    <location>
        <begin position="1"/>
        <end position="15"/>
    </location>
</feature>
<dbReference type="GO" id="GO:0010737">
    <property type="term" value="P:protein kinase A signaling"/>
    <property type="evidence" value="ECO:0007669"/>
    <property type="project" value="TreeGrafter"/>
</dbReference>
<organism evidence="7 8">
    <name type="scientific">Periophthalmus magnuspinnatus</name>
    <dbReference type="NCBI Taxonomy" id="409849"/>
    <lineage>
        <taxon>Eukaryota</taxon>
        <taxon>Metazoa</taxon>
        <taxon>Chordata</taxon>
        <taxon>Craniata</taxon>
        <taxon>Vertebrata</taxon>
        <taxon>Euteleostomi</taxon>
        <taxon>Actinopterygii</taxon>
        <taxon>Neopterygii</taxon>
        <taxon>Teleostei</taxon>
        <taxon>Neoteleostei</taxon>
        <taxon>Acanthomorphata</taxon>
        <taxon>Gobiaria</taxon>
        <taxon>Gobiiformes</taxon>
        <taxon>Gobioidei</taxon>
        <taxon>Gobiidae</taxon>
        <taxon>Oxudercinae</taxon>
        <taxon>Periophthalmus</taxon>
    </lineage>
</organism>
<dbReference type="InterPro" id="IPR015550">
    <property type="entry name" value="Glucagon"/>
</dbReference>
<evidence type="ECO:0000256" key="4">
    <source>
        <dbReference type="ARBA" id="ARBA00022702"/>
    </source>
</evidence>
<reference evidence="7" key="1">
    <citation type="submission" date="2025-08" db="UniProtKB">
        <authorList>
            <consortium name="Ensembl"/>
        </authorList>
    </citation>
    <scope>IDENTIFICATION</scope>
</reference>
<dbReference type="Gene3D" id="6.10.250.590">
    <property type="match status" value="1"/>
</dbReference>
<protein>
    <recommendedName>
        <fullName evidence="6">Glucagon / GIP / secretin / VIP family domain-containing protein</fullName>
    </recommendedName>
</protein>
<dbReference type="STRING" id="409849.ENSPMGP00000028968"/>
<keyword evidence="3" id="KW-0964">Secreted</keyword>
<evidence type="ECO:0000256" key="5">
    <source>
        <dbReference type="SAM" id="SignalP"/>
    </source>
</evidence>
<dbReference type="GO" id="GO:0005615">
    <property type="term" value="C:extracellular space"/>
    <property type="evidence" value="ECO:0007669"/>
    <property type="project" value="TreeGrafter"/>
</dbReference>
<feature type="domain" description="Glucagon / GIP / secretin / VIP family" evidence="6">
    <location>
        <begin position="53"/>
        <end position="75"/>
    </location>
</feature>
<dbReference type="AlphaFoldDB" id="A0A3B4BGI2"/>
<dbReference type="GO" id="GO:0005179">
    <property type="term" value="F:hormone activity"/>
    <property type="evidence" value="ECO:0007669"/>
    <property type="project" value="UniProtKB-KW"/>
</dbReference>
<keyword evidence="4" id="KW-0372">Hormone</keyword>
<comment type="subcellular location">
    <subcellularLocation>
        <location evidence="1">Secreted</location>
    </subcellularLocation>
</comment>
<evidence type="ECO:0000256" key="1">
    <source>
        <dbReference type="ARBA" id="ARBA00004613"/>
    </source>
</evidence>
<evidence type="ECO:0000256" key="2">
    <source>
        <dbReference type="ARBA" id="ARBA00008369"/>
    </source>
</evidence>
<dbReference type="PANTHER" id="PTHR11418:SF0">
    <property type="entry name" value="PRO-GLUCAGON"/>
    <property type="match status" value="1"/>
</dbReference>
<reference evidence="7" key="2">
    <citation type="submission" date="2025-09" db="UniProtKB">
        <authorList>
            <consortium name="Ensembl"/>
        </authorList>
    </citation>
    <scope>IDENTIFICATION</scope>
</reference>
<dbReference type="PANTHER" id="PTHR11418">
    <property type="entry name" value="GLUCAGON"/>
    <property type="match status" value="1"/>
</dbReference>
<evidence type="ECO:0000313" key="7">
    <source>
        <dbReference type="Ensembl" id="ENSPMGP00000028968.1"/>
    </source>
</evidence>
<dbReference type="GO" id="GO:0035774">
    <property type="term" value="P:positive regulation of insulin secretion involved in cellular response to glucose stimulus"/>
    <property type="evidence" value="ECO:0007669"/>
    <property type="project" value="TreeGrafter"/>
</dbReference>
<evidence type="ECO:0000256" key="3">
    <source>
        <dbReference type="ARBA" id="ARBA00022525"/>
    </source>
</evidence>
<evidence type="ECO:0000313" key="8">
    <source>
        <dbReference type="Proteomes" id="UP000261520"/>
    </source>
</evidence>
<accession>A0A3B4BGI2</accession>